<protein>
    <recommendedName>
        <fullName evidence="25">Glutamate synthase [NADH]</fullName>
        <ecNumber evidence="22">1.4.1.14</ecNumber>
    </recommendedName>
</protein>
<evidence type="ECO:0000256" key="15">
    <source>
        <dbReference type="ARBA" id="ARBA00022827"/>
    </source>
</evidence>
<dbReference type="PRINTS" id="PR00419">
    <property type="entry name" value="ADXRDTASE"/>
</dbReference>
<evidence type="ECO:0000256" key="25">
    <source>
        <dbReference type="ARBA" id="ARBA00068518"/>
    </source>
</evidence>
<proteinExistence type="inferred from homology"/>
<dbReference type="CDD" id="cd00982">
    <property type="entry name" value="gltB_C"/>
    <property type="match status" value="1"/>
</dbReference>
<keyword evidence="12" id="KW-0288">FMN</keyword>
<dbReference type="InterPro" id="IPR013785">
    <property type="entry name" value="Aldolase_TIM"/>
</dbReference>
<feature type="repeat" description="WD" evidence="26">
    <location>
        <begin position="89"/>
        <end position="130"/>
    </location>
</feature>
<comment type="cofactor">
    <cofactor evidence="2">
        <name>[3Fe-4S] cluster</name>
        <dbReference type="ChEBI" id="CHEBI:21137"/>
    </cofactor>
</comment>
<dbReference type="PROSITE" id="PS50294">
    <property type="entry name" value="WD_REPEATS_REGION"/>
    <property type="match status" value="3"/>
</dbReference>
<dbReference type="GO" id="GO:0006537">
    <property type="term" value="P:glutamate biosynthetic process"/>
    <property type="evidence" value="ECO:0007669"/>
    <property type="project" value="UniProtKB-KW"/>
</dbReference>
<dbReference type="EMBL" id="CAVNYO010000436">
    <property type="protein sequence ID" value="CAK5279358.1"/>
    <property type="molecule type" value="Genomic_DNA"/>
</dbReference>
<keyword evidence="13" id="KW-0479">Metal-binding</keyword>
<feature type="region of interest" description="Disordered" evidence="27">
    <location>
        <begin position="2015"/>
        <end position="2039"/>
    </location>
</feature>
<dbReference type="InterPro" id="IPR002489">
    <property type="entry name" value="Glu_synth_asu_C"/>
</dbReference>
<dbReference type="PANTHER" id="PTHR43100">
    <property type="entry name" value="GLUTAMATE SYNTHASE [NADPH] SMALL CHAIN"/>
    <property type="match status" value="1"/>
</dbReference>
<evidence type="ECO:0000256" key="27">
    <source>
        <dbReference type="SAM" id="MobiDB-lite"/>
    </source>
</evidence>
<dbReference type="FunFam" id="3.20.20.70:FF:000017">
    <property type="entry name" value="Glutamate synthase [NADH], amyloplastic"/>
    <property type="match status" value="1"/>
</dbReference>
<comment type="pathway">
    <text evidence="5">Nitrogen metabolism.</text>
</comment>
<keyword evidence="11" id="KW-0285">Flavoprotein</keyword>
<evidence type="ECO:0000256" key="17">
    <source>
        <dbReference type="ARBA" id="ARBA00023002"/>
    </source>
</evidence>
<dbReference type="PANTHER" id="PTHR43100:SF1">
    <property type="entry name" value="GLUTAMATE SYNTHASE [NADPH] SMALL CHAIN"/>
    <property type="match status" value="1"/>
</dbReference>
<dbReference type="FunFam" id="2.160.20.60:FF:000001">
    <property type="entry name" value="Glutamate synthase, large subunit"/>
    <property type="match status" value="1"/>
</dbReference>
<dbReference type="PROSITE" id="PS51278">
    <property type="entry name" value="GATASE_TYPE_2"/>
    <property type="match status" value="1"/>
</dbReference>
<evidence type="ECO:0000256" key="23">
    <source>
        <dbReference type="ARBA" id="ARBA00048867"/>
    </source>
</evidence>
<feature type="repeat" description="WD" evidence="26">
    <location>
        <begin position="222"/>
        <end position="263"/>
    </location>
</feature>
<dbReference type="InterPro" id="IPR002932">
    <property type="entry name" value="Glu_synthdom"/>
</dbReference>
<comment type="similarity">
    <text evidence="7">Belongs to the glutamate synthase family.</text>
</comment>
<dbReference type="Pfam" id="PF14691">
    <property type="entry name" value="Fer4_20"/>
    <property type="match status" value="1"/>
</dbReference>
<dbReference type="InterPro" id="IPR020472">
    <property type="entry name" value="WD40_PAC1"/>
</dbReference>
<evidence type="ECO:0000313" key="30">
    <source>
        <dbReference type="Proteomes" id="UP001295794"/>
    </source>
</evidence>
<dbReference type="GO" id="GO:0046872">
    <property type="term" value="F:metal ion binding"/>
    <property type="evidence" value="ECO:0007669"/>
    <property type="project" value="UniProtKB-KW"/>
</dbReference>
<dbReference type="Gene3D" id="3.60.20.10">
    <property type="entry name" value="Glutamine Phosphoribosylpyrophosphate, subunit 1, domain 1"/>
    <property type="match status" value="1"/>
</dbReference>
<dbReference type="FunFam" id="3.20.20.70:FF:000031">
    <property type="entry name" value="Glutamate synthase 1 [NADH]"/>
    <property type="match status" value="1"/>
</dbReference>
<dbReference type="NCBIfam" id="TIGR01317">
    <property type="entry name" value="GOGAT_sm_gam"/>
    <property type="match status" value="1"/>
</dbReference>
<keyword evidence="18" id="KW-0408">Iron</keyword>
<dbReference type="SUPFAM" id="SSF46548">
    <property type="entry name" value="alpha-helical ferredoxin"/>
    <property type="match status" value="1"/>
</dbReference>
<gene>
    <name evidence="29" type="ORF">MYCIT1_LOCUS29361</name>
</gene>
<dbReference type="InterPro" id="IPR036188">
    <property type="entry name" value="FAD/NAD-bd_sf"/>
</dbReference>
<dbReference type="SUPFAM" id="SSF51971">
    <property type="entry name" value="Nucleotide-binding domain"/>
    <property type="match status" value="2"/>
</dbReference>
<comment type="subunit">
    <text evidence="8">Homotrimer.</text>
</comment>
<dbReference type="Pfam" id="PF07992">
    <property type="entry name" value="Pyr_redox_2"/>
    <property type="match status" value="1"/>
</dbReference>
<sequence length="2529" mass="277553">MAPKNLSGTTSASRPDLSVILVTGSYDHEIRFWEAWSGICSRTIARTGEAGQVNRLAISPDKRLVAAAIHKKVNIYEIGSASSDPILTYEGHTMNVTTVSFHNEGKWLVTGSEDGTIKIWDMRTTDLHRTYDNSAPVNDVCVHPNQGELISCDQAGSIKQWDLLENICSHELTPAGDIPIRSVSLAVDGSFLVAGNNKGKCYVWKVNDESSGLPRFQAVTKFLAHSKYLTRCLLSPDSLFLATCSADATVKIWSISQNYEFKQEKTLVGHQRWVWDCAFSADSAYLVTASSDHTARLWDMATGESVRQYNGHHKGLLLLLRWNCLSIYHPQRLCVVPCMMALTSPREHSNIERNTRKADVIRSEANGGPVTEAFRESEIGDWLDQLSKSQAIVDCTSDFALVTRAKFSCSFFLALTHYHLLAYMASVSFSDDQPINNNSYTTSTIADNGEGFFDAVGFNAVERDPQSFDGSLPANQGLYSNENEKDSCGVGFICHVKGKPNHKIVSDARQLLCAMTHRGATGADSRDGDGAGVMTAIPHAFFKREAERDIGCTLPEPGEYAVGNVFFRRDDPVQLRSEQGVFAKIADDLGLRVLGWREVPTDGTILGPAASSKEPSIYQPFVVLKTHYGTGSASQKGEFDAAQFERQLYVLRKHATHSITLAKGFYVCSLSSKNIVYKGQLSPAQVYNYYHDLNHVLYQAHFALVHSRFSTNTFPSWDRAQPMRWAAHNGEINTVRGNKNWMRAREGVLASKNFGEQLDLLFPIIETGGSDSAAFDNVLELLVVNGVLTLPEAVMMLIPEAWQGNENMDPAKKAFYNWAACLQEPWDGPALFAFSDGRYCGANLDRNGLRPCRYVVTNEDIMICASEVGAVYIAPETVVQKGRLKPGRMLLVDTEEGRIVDDKELKHQTASKQNFASWIESHILHVPNIIKRVQRSNTILAPILDASSLATDPKLLAFGFTIEQLNLLVLPMVSDGKEALGSMGNDAPLAAMATQPRLIYDYFRQLFAQVTNPPIDPIRESVVMSLEAYVGPEGNLLEMKPEQCHRILLPSPLISIEEMNAMKKLKIAYDHWPSRTIDITFDKAEGLPGYGLALERICSEATQAIDDGIKVVILSDRMTGPDRVPLSALVACGGVHHHLVLQKKRAKIALMVETAEAREVHHICVLVGYGADAVCPWLMLETIHKVERENLIKGDQTVAELTENYRHSIDNGILKVMSKMGISTLASYKGAQIFEILGLHSQVVDRCFTGTASRVQGATFDLLAMDAFELHERGWPSRETIIPPGMPESGEYHWRDGGEAHINDPAGIANLQDAVREKNQSAYDAYSRNANEQTRRVHLRGLLDFRYEQATAIPIEQVEPWNEIVRRFVTGAMSYGSISMEAHSTLAVAMNRLGGKSNTGEGGEDAERSLVLSNGDTMRSAIKQVASGRFGVTSNYLADADELQIKMAQGAKPGEGGELPGHKVSGSIARTRHSTAGVGLISPPPHHDIYSIEDLKQLIYDLKCSNPRARVSVKLVSEVGVGIVASGVAKAKADHILISGHDGGTGASRWTGIKYAGLPWELGLSETHQTLVLNDLRGRVTVQTDGQIRTGRDIAIACLLGAEEFGFATTPLIAMGCIMMRKCHLNTCPVGIATQDPQLRAKFAGQPEQVINFFYYLAEELRSYMAKLGFRTINEMVGRADMLKVDEKMRTVKTAHLDLSAILKPAWQMRPGAATYRVRPQDHKLYIRLDNKFIDESEPALTKGLPVHIDCEVTNTDRALGTSLSYRVSKLYGEEGLPKDTIHIKMQGSAGQSCGAFLAPGITIELEGDSNDYVGKGLSGGRLVVYPPKQSTFKAEENIIVGNVCLYGATSGEAFIRGIAAERFAVRNSGANAVVEGTGDHGCEYMTGGRVVVLGATGRNFAAGMSGGIAYVLDTAHTFASKVNMEMVELGKVTDPREIAALRSLIEDHRHYTGSEVADRVLHDFHHLLPLFVRVMPHDYKRMLNEQAAREKEEKMRQSVIDLVPSRTASQVDLASGLEDVLPPRPTPSRAVSSREPGVTDMEDSLVDENTTRQRLSKLDKTRGFMKYKRLGEAYRPPRKRVKDWNEISARLTEGELKYQSARCMDCGVPFCQSDSGCPISNVIPKWNDLVFKGQWRDALNRLLLTNNFPEFTGRVCPAPCEGACVLGINEQPVGIKSIECAIIDKGFEMGWMAPNPPSFRTGKKVAVIGSGPAGLAAADQLNKAGHFVTVYDRNDRMGGLLMYGIPNMKLDKAVVQRRLDLMAAEGVTFVPNANVGVDVSVEELQADHDAVIVCTGATWPPQYQVPARFWLGDSQYISAKGKDVIVIGGGDTGNDCIGTSMRHGAKSWPRIFRTDYGHNEVAAHFGADPREYCISTKDFVVDDEGKLKGLNTVRVEWTRDSGGRWKMEEVPGSAKFFPAQLVFLALGFLGPQAELIKALGVQQDARSNIQTAFPGKKSKYATSVQGVFAAGDCRRGQSLIVWGINEGRGVAAEVDAWLSELGTTRLPSAGGIKTRFFVPPPSSVAVAA</sequence>
<dbReference type="Gene3D" id="3.20.20.70">
    <property type="entry name" value="Aldolase class I"/>
    <property type="match status" value="2"/>
</dbReference>
<keyword evidence="16" id="KW-0315">Glutamine amidotransferase</keyword>
<dbReference type="InterPro" id="IPR051394">
    <property type="entry name" value="Glutamate_Synthase"/>
</dbReference>
<dbReference type="Pfam" id="PF00400">
    <property type="entry name" value="WD40"/>
    <property type="match status" value="4"/>
</dbReference>
<dbReference type="Gene3D" id="1.10.1060.10">
    <property type="entry name" value="Alpha-helical ferredoxin"/>
    <property type="match status" value="1"/>
</dbReference>
<evidence type="ECO:0000256" key="9">
    <source>
        <dbReference type="ARBA" id="ARBA00022574"/>
    </source>
</evidence>
<dbReference type="InterPro" id="IPR029055">
    <property type="entry name" value="Ntn_hydrolases_N"/>
</dbReference>
<dbReference type="PROSITE" id="PS00678">
    <property type="entry name" value="WD_REPEATS_1"/>
    <property type="match status" value="2"/>
</dbReference>
<dbReference type="InterPro" id="IPR001680">
    <property type="entry name" value="WD40_rpt"/>
</dbReference>
<evidence type="ECO:0000256" key="14">
    <source>
        <dbReference type="ARBA" id="ARBA00022737"/>
    </source>
</evidence>
<dbReference type="Gene3D" id="2.130.10.10">
    <property type="entry name" value="YVTN repeat-like/Quinoprotein amine dehydrogenase"/>
    <property type="match status" value="1"/>
</dbReference>
<dbReference type="Pfam" id="PF00310">
    <property type="entry name" value="GATase_2"/>
    <property type="match status" value="1"/>
</dbReference>
<dbReference type="EC" id="1.4.1.14" evidence="22"/>
<keyword evidence="17" id="KW-0560">Oxidoreductase</keyword>
<dbReference type="CDD" id="cd02808">
    <property type="entry name" value="GltS_FMN"/>
    <property type="match status" value="1"/>
</dbReference>
<dbReference type="Proteomes" id="UP001295794">
    <property type="component" value="Unassembled WGS sequence"/>
</dbReference>
<dbReference type="InterPro" id="IPR006982">
    <property type="entry name" value="Glu_synth_centr_N"/>
</dbReference>
<comment type="cofactor">
    <cofactor evidence="3">
        <name>FAD</name>
        <dbReference type="ChEBI" id="CHEBI:57692"/>
    </cofactor>
</comment>
<evidence type="ECO:0000256" key="24">
    <source>
        <dbReference type="ARBA" id="ARBA00057049"/>
    </source>
</evidence>
<dbReference type="SUPFAM" id="SSF56235">
    <property type="entry name" value="N-terminal nucleophile aminohydrolases (Ntn hydrolases)"/>
    <property type="match status" value="1"/>
</dbReference>
<dbReference type="InterPro" id="IPR015943">
    <property type="entry name" value="WD40/YVTN_repeat-like_dom_sf"/>
</dbReference>
<reference evidence="29" key="1">
    <citation type="submission" date="2023-11" db="EMBL/GenBank/DDBJ databases">
        <authorList>
            <person name="De Vega J J."/>
            <person name="De Vega J J."/>
        </authorList>
    </citation>
    <scope>NUCLEOTIDE SEQUENCE</scope>
</reference>
<evidence type="ECO:0000256" key="22">
    <source>
        <dbReference type="ARBA" id="ARBA00024383"/>
    </source>
</evidence>
<evidence type="ECO:0000256" key="18">
    <source>
        <dbReference type="ARBA" id="ARBA00023004"/>
    </source>
</evidence>
<dbReference type="FunFam" id="1.10.1060.10:FF:000006">
    <property type="entry name" value="Glutamate synthase (NADPH/NADH)"/>
    <property type="match status" value="1"/>
</dbReference>
<comment type="function">
    <text evidence="24">Forms L-glutamate from L-glutamine and 2-oxoglutarate. Represents an alternative pathway to L-glutamate dehydrogenase for the biosynthesis of L-glutamate. Participates with glutamine synthetase in ammonia assimilation processes. The enzyme is specific for NADH, L-glutamine and 2-oxoglutarate.</text>
</comment>
<evidence type="ECO:0000256" key="1">
    <source>
        <dbReference type="ARBA" id="ARBA00001917"/>
    </source>
</evidence>
<dbReference type="GO" id="GO:0019676">
    <property type="term" value="P:ammonia assimilation cycle"/>
    <property type="evidence" value="ECO:0007669"/>
    <property type="project" value="UniProtKB-ARBA"/>
</dbReference>
<dbReference type="PROSITE" id="PS50082">
    <property type="entry name" value="WD_REPEATS_2"/>
    <property type="match status" value="3"/>
</dbReference>
<accession>A0AAD2HNT5</accession>
<keyword evidence="15" id="KW-0274">FAD</keyword>
<dbReference type="SUPFAM" id="SSF69336">
    <property type="entry name" value="Alpha subunit of glutamate synthase, C-terminal domain"/>
    <property type="match status" value="1"/>
</dbReference>
<dbReference type="InterPro" id="IPR019775">
    <property type="entry name" value="WD40_repeat_CS"/>
</dbReference>
<feature type="repeat" description="WD" evidence="26">
    <location>
        <begin position="267"/>
        <end position="308"/>
    </location>
</feature>
<evidence type="ECO:0000256" key="19">
    <source>
        <dbReference type="ARBA" id="ARBA00023014"/>
    </source>
</evidence>
<feature type="domain" description="Glutamine amidotransferase type-2" evidence="28">
    <location>
        <begin position="488"/>
        <end position="895"/>
    </location>
</feature>
<evidence type="ECO:0000256" key="8">
    <source>
        <dbReference type="ARBA" id="ARBA00011233"/>
    </source>
</evidence>
<evidence type="ECO:0000256" key="4">
    <source>
        <dbReference type="ARBA" id="ARBA00004802"/>
    </source>
</evidence>
<comment type="caution">
    <text evidence="29">The sequence shown here is derived from an EMBL/GenBank/DDBJ whole genome shotgun (WGS) entry which is preliminary data.</text>
</comment>
<dbReference type="InterPro" id="IPR036485">
    <property type="entry name" value="Glu_synth_asu_C_sf"/>
</dbReference>
<dbReference type="Pfam" id="PF01493">
    <property type="entry name" value="GXGXG"/>
    <property type="match status" value="1"/>
</dbReference>
<evidence type="ECO:0000256" key="16">
    <source>
        <dbReference type="ARBA" id="ARBA00022962"/>
    </source>
</evidence>
<name>A0AAD2HNT5_9AGAR</name>
<dbReference type="GO" id="GO:0051538">
    <property type="term" value="F:3 iron, 4 sulfur cluster binding"/>
    <property type="evidence" value="ECO:0007669"/>
    <property type="project" value="UniProtKB-KW"/>
</dbReference>
<evidence type="ECO:0000256" key="6">
    <source>
        <dbReference type="ARBA" id="ARBA00004944"/>
    </source>
</evidence>
<dbReference type="InterPro" id="IPR036322">
    <property type="entry name" value="WD40_repeat_dom_sf"/>
</dbReference>
<dbReference type="InterPro" id="IPR009051">
    <property type="entry name" value="Helical_ferredxn"/>
</dbReference>
<dbReference type="InterPro" id="IPR028261">
    <property type="entry name" value="DPD_II"/>
</dbReference>
<dbReference type="InterPro" id="IPR006005">
    <property type="entry name" value="Glut_synth_ssu1"/>
</dbReference>
<dbReference type="Gene3D" id="3.50.50.60">
    <property type="entry name" value="FAD/NAD(P)-binding domain"/>
    <property type="match status" value="2"/>
</dbReference>
<evidence type="ECO:0000256" key="26">
    <source>
        <dbReference type="PROSITE-ProRule" id="PRU00221"/>
    </source>
</evidence>
<keyword evidence="10" id="KW-0028">Amino-acid biosynthesis</keyword>
<evidence type="ECO:0000256" key="11">
    <source>
        <dbReference type="ARBA" id="ARBA00022630"/>
    </source>
</evidence>
<evidence type="ECO:0000256" key="3">
    <source>
        <dbReference type="ARBA" id="ARBA00001974"/>
    </source>
</evidence>
<evidence type="ECO:0000256" key="5">
    <source>
        <dbReference type="ARBA" id="ARBA00004909"/>
    </source>
</evidence>
<keyword evidence="14" id="KW-0677">Repeat</keyword>
<evidence type="ECO:0000256" key="10">
    <source>
        <dbReference type="ARBA" id="ARBA00022605"/>
    </source>
</evidence>
<evidence type="ECO:0000259" key="28">
    <source>
        <dbReference type="PROSITE" id="PS51278"/>
    </source>
</evidence>
<comment type="pathway">
    <text evidence="4">Energy metabolism; nitrogen metabolism.</text>
</comment>
<dbReference type="InterPro" id="IPR023753">
    <property type="entry name" value="FAD/NAD-binding_dom"/>
</dbReference>
<evidence type="ECO:0000256" key="13">
    <source>
        <dbReference type="ARBA" id="ARBA00022723"/>
    </source>
</evidence>
<organism evidence="29 30">
    <name type="scientific">Mycena citricolor</name>
    <dbReference type="NCBI Taxonomy" id="2018698"/>
    <lineage>
        <taxon>Eukaryota</taxon>
        <taxon>Fungi</taxon>
        <taxon>Dikarya</taxon>
        <taxon>Basidiomycota</taxon>
        <taxon>Agaricomycotina</taxon>
        <taxon>Agaricomycetes</taxon>
        <taxon>Agaricomycetidae</taxon>
        <taxon>Agaricales</taxon>
        <taxon>Marasmiineae</taxon>
        <taxon>Mycenaceae</taxon>
        <taxon>Mycena</taxon>
    </lineage>
</organism>
<dbReference type="SUPFAM" id="SSF51395">
    <property type="entry name" value="FMN-linked oxidoreductases"/>
    <property type="match status" value="1"/>
</dbReference>
<keyword evidence="30" id="KW-1185">Reference proteome</keyword>
<evidence type="ECO:0000256" key="7">
    <source>
        <dbReference type="ARBA" id="ARBA00009716"/>
    </source>
</evidence>
<dbReference type="Pfam" id="PF04898">
    <property type="entry name" value="Glu_syn_central"/>
    <property type="match status" value="1"/>
</dbReference>
<keyword evidence="19" id="KW-0411">Iron-sulfur</keyword>
<evidence type="ECO:0000256" key="12">
    <source>
        <dbReference type="ARBA" id="ARBA00022643"/>
    </source>
</evidence>
<dbReference type="NCBIfam" id="NF008730">
    <property type="entry name" value="PRK11750.1"/>
    <property type="match status" value="1"/>
</dbReference>
<comment type="catalytic activity">
    <reaction evidence="23">
        <text>2 L-glutamate + NAD(+) = L-glutamine + 2-oxoglutarate + NADH + H(+)</text>
        <dbReference type="Rhea" id="RHEA:13753"/>
        <dbReference type="ChEBI" id="CHEBI:15378"/>
        <dbReference type="ChEBI" id="CHEBI:16810"/>
        <dbReference type="ChEBI" id="CHEBI:29985"/>
        <dbReference type="ChEBI" id="CHEBI:57540"/>
        <dbReference type="ChEBI" id="CHEBI:57945"/>
        <dbReference type="ChEBI" id="CHEBI:58359"/>
        <dbReference type="EC" id="1.4.1.14"/>
    </reaction>
</comment>
<keyword evidence="20" id="KW-0314">Glutamate biosynthesis</keyword>
<comment type="cofactor">
    <cofactor evidence="1">
        <name>FMN</name>
        <dbReference type="ChEBI" id="CHEBI:58210"/>
    </cofactor>
</comment>
<keyword evidence="9 26" id="KW-0853">WD repeat</keyword>
<keyword evidence="21" id="KW-0003">3Fe-4S</keyword>
<evidence type="ECO:0000256" key="20">
    <source>
        <dbReference type="ARBA" id="ARBA00023164"/>
    </source>
</evidence>
<dbReference type="SMART" id="SM00320">
    <property type="entry name" value="WD40"/>
    <property type="match status" value="6"/>
</dbReference>
<dbReference type="Gene3D" id="2.160.20.60">
    <property type="entry name" value="Glutamate synthase, alpha subunit, C-terminal domain"/>
    <property type="match status" value="1"/>
</dbReference>
<dbReference type="GO" id="GO:0016040">
    <property type="term" value="F:glutamate synthase (NADH) activity"/>
    <property type="evidence" value="ECO:0007669"/>
    <property type="project" value="UniProtKB-EC"/>
</dbReference>
<evidence type="ECO:0000256" key="21">
    <source>
        <dbReference type="ARBA" id="ARBA00023291"/>
    </source>
</evidence>
<dbReference type="SUPFAM" id="SSF50978">
    <property type="entry name" value="WD40 repeat-like"/>
    <property type="match status" value="1"/>
</dbReference>
<dbReference type="PRINTS" id="PR00320">
    <property type="entry name" value="GPROTEINBRPT"/>
</dbReference>
<dbReference type="FunFam" id="3.60.20.10:FF:000001">
    <property type="entry name" value="Glutamate synthase, large subunit"/>
    <property type="match status" value="1"/>
</dbReference>
<dbReference type="CDD" id="cd00200">
    <property type="entry name" value="WD40"/>
    <property type="match status" value="1"/>
</dbReference>
<dbReference type="InterPro" id="IPR017932">
    <property type="entry name" value="GATase_2_dom"/>
</dbReference>
<evidence type="ECO:0000256" key="2">
    <source>
        <dbReference type="ARBA" id="ARBA00001927"/>
    </source>
</evidence>
<comment type="pathway">
    <text evidence="6">Amino-acid biosynthesis; L-glutamate biosynthesis via GLT pathway; L-glutamate from 2-oxoglutarate and L-glutamine (NAD(+) route): step 1/1.</text>
</comment>
<dbReference type="Pfam" id="PF01645">
    <property type="entry name" value="Glu_synthase"/>
    <property type="match status" value="1"/>
</dbReference>
<dbReference type="GO" id="GO:0016639">
    <property type="term" value="F:oxidoreductase activity, acting on the CH-NH2 group of donors, NAD or NADP as acceptor"/>
    <property type="evidence" value="ECO:0007669"/>
    <property type="project" value="InterPro"/>
</dbReference>
<dbReference type="CDD" id="cd00713">
    <property type="entry name" value="GltS"/>
    <property type="match status" value="1"/>
</dbReference>
<evidence type="ECO:0000313" key="29">
    <source>
        <dbReference type="EMBL" id="CAK5279358.1"/>
    </source>
</evidence>